<name>A0A4Q9HBH1_9SPHI</name>
<gene>
    <name evidence="1" type="ORF">EYS08_14475</name>
</gene>
<dbReference type="EMBL" id="SIXF01000013">
    <property type="protein sequence ID" value="TBO41479.1"/>
    <property type="molecule type" value="Genomic_DNA"/>
</dbReference>
<dbReference type="InterPro" id="IPR025358">
    <property type="entry name" value="DUF4262"/>
</dbReference>
<dbReference type="Pfam" id="PF14081">
    <property type="entry name" value="DUF4262"/>
    <property type="match status" value="1"/>
</dbReference>
<proteinExistence type="predicted"/>
<accession>A0A4Q9HBH1</accession>
<comment type="caution">
    <text evidence="1">The sequence shown here is derived from an EMBL/GenBank/DDBJ whole genome shotgun (WGS) entry which is preliminary data.</text>
</comment>
<evidence type="ECO:0000313" key="2">
    <source>
        <dbReference type="Proteomes" id="UP000291819"/>
    </source>
</evidence>
<protein>
    <submittedName>
        <fullName evidence="1">DUF4262 domain-containing protein</fullName>
    </submittedName>
</protein>
<organism evidence="1 2">
    <name type="scientific">Pedobacter kyonggii</name>
    <dbReference type="NCBI Taxonomy" id="1926871"/>
    <lineage>
        <taxon>Bacteria</taxon>
        <taxon>Pseudomonadati</taxon>
        <taxon>Bacteroidota</taxon>
        <taxon>Sphingobacteriia</taxon>
        <taxon>Sphingobacteriales</taxon>
        <taxon>Sphingobacteriaceae</taxon>
        <taxon>Pedobacter</taxon>
    </lineage>
</organism>
<evidence type="ECO:0000313" key="1">
    <source>
        <dbReference type="EMBL" id="TBO41479.1"/>
    </source>
</evidence>
<dbReference type="Proteomes" id="UP000291819">
    <property type="component" value="Unassembled WGS sequence"/>
</dbReference>
<dbReference type="AlphaFoldDB" id="A0A4Q9HBH1"/>
<keyword evidence="2" id="KW-1185">Reference proteome</keyword>
<reference evidence="1 2" key="1">
    <citation type="submission" date="2019-02" db="EMBL/GenBank/DDBJ databases">
        <title>Pedobacter kyonggii whole genome sequence analysis.</title>
        <authorList>
            <person name="Dahal R.H."/>
        </authorList>
    </citation>
    <scope>NUCLEOTIDE SEQUENCE [LARGE SCALE GENOMIC DNA]</scope>
    <source>
        <strain evidence="1 2">K-4-11-1</strain>
    </source>
</reference>
<dbReference type="OrthoDB" id="9793188at2"/>
<sequence>MTEAQKKKYFKRVNDDIRKYGYHTTAVLEAENSTPFTYSTGIFENFKIPELFISGLGPNLSEELIKNYADQYKHGAVPLNKRITDLTERFPVYFIKVTNESLSDYVLSSIRHYEDKKYEYLQLVFPDLNGNFPNEPNYDYDQKIVGEFKPT</sequence>